<sequence>MTSIEKSPRALLVPMKTQGHWTPFVHLMRALAAHGINLTVCLTKIRADELRILLEKGEFENVDVEIVEVFRDTTHIPNTTRTVDRMVEDFEEYKDKLALLMPTVSCVIVDMFVGVVCVDFADEWRIPMYNFVTSACAFTFCLLHTPTLLDENWSYSNPAKSNSHINLPGLEMFTGADIPETIAKTPTLYRKHSDAFKRSAAVIINSFEEYDGKQQNILTQQLELHVQPGRFSIPPSTFHLPRPVTRSVRHLKPKVYPVGPLRLVATSRLDEKQNIPTGTHECIEWLNRQANSSVLFICFGSVLPLAAALRSAFIEALGSTGTRFLWALRLAEGDHEAEAVVEDFESRTRDRGLVVRSWVPQEEVLQHPAVHGFLSHCGWNSIMEAIQGGIPIVACPMYAEQALNARFIVEESKIAILIAHKGQVGDVDGQEVTKAIRLFMDDERRQSLRQNILRLKEAANATVAEGGSSHQHLKNLVAAISKSVNGEPSQT</sequence>
<dbReference type="EC" id="2.4.1.-" evidence="4"/>
<dbReference type="CDD" id="cd03784">
    <property type="entry name" value="GT1_Gtf-like"/>
    <property type="match status" value="1"/>
</dbReference>
<name>A0A176VSQ1_MARPO</name>
<comment type="caution">
    <text evidence="5">The sequence shown here is derived from an EMBL/GenBank/DDBJ whole genome shotgun (WGS) entry which is preliminary data.</text>
</comment>
<gene>
    <name evidence="5" type="ORF">AXG93_3042s1000</name>
</gene>
<keyword evidence="6" id="KW-1185">Reference proteome</keyword>
<dbReference type="AlphaFoldDB" id="A0A176VSQ1"/>
<dbReference type="InterPro" id="IPR002213">
    <property type="entry name" value="UDP_glucos_trans"/>
</dbReference>
<evidence type="ECO:0000256" key="4">
    <source>
        <dbReference type="RuleBase" id="RU362057"/>
    </source>
</evidence>
<keyword evidence="2 3" id="KW-0808">Transferase</keyword>
<comment type="similarity">
    <text evidence="1 3">Belongs to the UDP-glycosyltransferase family.</text>
</comment>
<keyword evidence="3" id="KW-0328">Glycosyltransferase</keyword>
<dbReference type="SUPFAM" id="SSF53756">
    <property type="entry name" value="UDP-Glycosyltransferase/glycogen phosphorylase"/>
    <property type="match status" value="1"/>
</dbReference>
<dbReference type="Gene3D" id="3.40.50.2000">
    <property type="entry name" value="Glycogen Phosphorylase B"/>
    <property type="match status" value="2"/>
</dbReference>
<dbReference type="PANTHER" id="PTHR48045:SF34">
    <property type="entry name" value="ISOFLAVONE 7-O-GLUCOSYLTRANSFERASE 1-LIKE"/>
    <property type="match status" value="1"/>
</dbReference>
<accession>A0A176VSQ1</accession>
<protein>
    <recommendedName>
        <fullName evidence="4">Glycosyltransferase</fullName>
        <ecNumber evidence="4">2.4.1.-</ecNumber>
    </recommendedName>
</protein>
<organism evidence="5 6">
    <name type="scientific">Marchantia polymorpha subsp. ruderalis</name>
    <dbReference type="NCBI Taxonomy" id="1480154"/>
    <lineage>
        <taxon>Eukaryota</taxon>
        <taxon>Viridiplantae</taxon>
        <taxon>Streptophyta</taxon>
        <taxon>Embryophyta</taxon>
        <taxon>Marchantiophyta</taxon>
        <taxon>Marchantiopsida</taxon>
        <taxon>Marchantiidae</taxon>
        <taxon>Marchantiales</taxon>
        <taxon>Marchantiaceae</taxon>
        <taxon>Marchantia</taxon>
    </lineage>
</organism>
<evidence type="ECO:0000313" key="6">
    <source>
        <dbReference type="Proteomes" id="UP000077202"/>
    </source>
</evidence>
<reference evidence="5" key="1">
    <citation type="submission" date="2016-03" db="EMBL/GenBank/DDBJ databases">
        <title>Mechanisms controlling the formation of the plant cell surface in tip-growing cells are functionally conserved among land plants.</title>
        <authorList>
            <person name="Honkanen S."/>
            <person name="Jones V.A."/>
            <person name="Morieri G."/>
            <person name="Champion C."/>
            <person name="Hetherington A.J."/>
            <person name="Kelly S."/>
            <person name="Saint-Marcoux D."/>
            <person name="Proust H."/>
            <person name="Prescott H."/>
            <person name="Dolan L."/>
        </authorList>
    </citation>
    <scope>NUCLEOTIDE SEQUENCE [LARGE SCALE GENOMIC DNA]</scope>
    <source>
        <tissue evidence="5">Whole gametophyte</tissue>
    </source>
</reference>
<dbReference type="Proteomes" id="UP000077202">
    <property type="component" value="Unassembled WGS sequence"/>
</dbReference>
<dbReference type="Pfam" id="PF00201">
    <property type="entry name" value="UDPGT"/>
    <property type="match status" value="1"/>
</dbReference>
<dbReference type="GO" id="GO:0008194">
    <property type="term" value="F:UDP-glycosyltransferase activity"/>
    <property type="evidence" value="ECO:0007669"/>
    <property type="project" value="InterPro"/>
</dbReference>
<evidence type="ECO:0000256" key="2">
    <source>
        <dbReference type="ARBA" id="ARBA00022679"/>
    </source>
</evidence>
<evidence type="ECO:0000256" key="1">
    <source>
        <dbReference type="ARBA" id="ARBA00009995"/>
    </source>
</evidence>
<dbReference type="InterPro" id="IPR035595">
    <property type="entry name" value="UDP_glycos_trans_CS"/>
</dbReference>
<dbReference type="PROSITE" id="PS00375">
    <property type="entry name" value="UDPGT"/>
    <property type="match status" value="1"/>
</dbReference>
<dbReference type="EMBL" id="LVLJ01002758">
    <property type="protein sequence ID" value="OAE23858.1"/>
    <property type="molecule type" value="Genomic_DNA"/>
</dbReference>
<dbReference type="FunFam" id="3.40.50.2000:FF:000060">
    <property type="entry name" value="Glycosyltransferase"/>
    <property type="match status" value="1"/>
</dbReference>
<evidence type="ECO:0000256" key="3">
    <source>
        <dbReference type="RuleBase" id="RU003718"/>
    </source>
</evidence>
<dbReference type="PANTHER" id="PTHR48045">
    <property type="entry name" value="UDP-GLYCOSYLTRANSFERASE 72B1"/>
    <property type="match status" value="1"/>
</dbReference>
<evidence type="ECO:0000313" key="5">
    <source>
        <dbReference type="EMBL" id="OAE23858.1"/>
    </source>
</evidence>
<proteinExistence type="inferred from homology"/>